<feature type="transmembrane region" description="Helical" evidence="2">
    <location>
        <begin position="421"/>
        <end position="447"/>
    </location>
</feature>
<dbReference type="RefSeq" id="WP_170223842.1">
    <property type="nucleotide sequence ID" value="NZ_BJMM01000017.1"/>
</dbReference>
<dbReference type="GO" id="GO:0022857">
    <property type="term" value="F:transmembrane transporter activity"/>
    <property type="evidence" value="ECO:0007669"/>
    <property type="project" value="TreeGrafter"/>
</dbReference>
<dbReference type="InterPro" id="IPR050250">
    <property type="entry name" value="Macrolide_Exporter_MacB"/>
</dbReference>
<feature type="transmembrane region" description="Helical" evidence="2">
    <location>
        <begin position="453"/>
        <end position="473"/>
    </location>
</feature>
<feature type="compositionally biased region" description="Low complexity" evidence="1">
    <location>
        <begin position="1"/>
        <end position="24"/>
    </location>
</feature>
<keyword evidence="2" id="KW-0812">Transmembrane</keyword>
<sequence>MKPTPGARTPADTTTTAATGTTGPRSTDGTDGAGSRSRTRRADRWLRPRLRADAGRTWLLAALVLVTVFTAAALPRLADTTADHALRATLDDIRPAQRALSATATAAPQDAAPDVLRDLVRPGTVHRAGKAFHDAVPAPLTPDRAPAAHGVHNATPAEATDPGLPRPSRDLPPRATLSTQSGLDRATRLVSGHRPRATVHGPQGHRRLQAALTEDTARRMKLGVGDTFHLPGPAGTTTVEITGILAPRGSSTHLRDSVYWNAEESTRRPALVTVPPEPGGGAPKHYWHFTAFLHPDASRALIELPDGAELFFHQPLDTGRLAGHQAADAADGLAALTSGAPAARLQQHAGVGALTLDPDLRETLAGFQKEHAAVQPLLLISGLGLATTALAVLLLAGVLTAERSRDEHVLLRARGASLAGLTALLTARAAAVALPAAAVATALALTLTDGTRTGPALTAAAAATAVAVLALPLRAALTHRRVQTTAARTDLTRTRPSRRRTVLELTGLAVLATAVLALRRNGSDDGNALAALSPVLLALACAVLLLRCYPLPLRLAARLAARGRGPVAFLGLARAARAPSPATVAPTLVALLVALTVAGFGGSVLTGIHDGRDRAALAAVGADARFEAPDAEDLLPQLARRTAHAPGVTHTTTLRVHDDAELPGVTDHLTVALVDAPAYARLARRNHQGAFPADALTVPRGTPAGRPLPALASRGLARALHGGHAELALPGLELPVRAAVTRDDTPAVRDGAFLVLSREAVARARPDTRGTALLAPNTLLADGDPDPAALHRIHDKAGPHADTRVLLTLRSEERARYADTVLQHGAERLCTAATLGAAGYAALAVLLTLLHAVPERRALLVRLSTLGLPRRHGQGLLLWESLPLYALTAAAGALTGLAAVPLLGPGIDLTALAGTPDTFPAHVTADPASLTLPPLALLGLATAGLLLQARLTTRAANRPTAELRTEHQETR</sequence>
<dbReference type="PANTHER" id="PTHR30572:SF4">
    <property type="entry name" value="ABC TRANSPORTER PERMEASE YTRF"/>
    <property type="match status" value="1"/>
</dbReference>
<feature type="transmembrane region" description="Helical" evidence="2">
    <location>
        <begin position="501"/>
        <end position="518"/>
    </location>
</feature>
<keyword evidence="4" id="KW-1185">Reference proteome</keyword>
<name>A0A4Y3R141_STRCI</name>
<feature type="transmembrane region" description="Helical" evidence="2">
    <location>
        <begin position="884"/>
        <end position="907"/>
    </location>
</feature>
<comment type="caution">
    <text evidence="3">The sequence shown here is derived from an EMBL/GenBank/DDBJ whole genome shotgun (WGS) entry which is preliminary data.</text>
</comment>
<organism evidence="3 4">
    <name type="scientific">Streptomyces cacaoi</name>
    <dbReference type="NCBI Taxonomy" id="1898"/>
    <lineage>
        <taxon>Bacteria</taxon>
        <taxon>Bacillati</taxon>
        <taxon>Actinomycetota</taxon>
        <taxon>Actinomycetes</taxon>
        <taxon>Kitasatosporales</taxon>
        <taxon>Streptomycetaceae</taxon>
        <taxon>Streptomyces</taxon>
    </lineage>
</organism>
<dbReference type="Proteomes" id="UP000319210">
    <property type="component" value="Unassembled WGS sequence"/>
</dbReference>
<feature type="region of interest" description="Disordered" evidence="1">
    <location>
        <begin position="1"/>
        <end position="40"/>
    </location>
</feature>
<keyword evidence="2" id="KW-0472">Membrane</keyword>
<evidence type="ECO:0000256" key="1">
    <source>
        <dbReference type="SAM" id="MobiDB-lite"/>
    </source>
</evidence>
<evidence type="ECO:0000313" key="3">
    <source>
        <dbReference type="EMBL" id="GEB50959.1"/>
    </source>
</evidence>
<feature type="transmembrane region" description="Helical" evidence="2">
    <location>
        <begin position="927"/>
        <end position="947"/>
    </location>
</feature>
<feature type="transmembrane region" description="Helical" evidence="2">
    <location>
        <begin position="530"/>
        <end position="549"/>
    </location>
</feature>
<gene>
    <name evidence="3" type="ORF">SCA03_35100</name>
</gene>
<protein>
    <submittedName>
        <fullName evidence="3">Membrane protein</fullName>
    </submittedName>
</protein>
<feature type="transmembrane region" description="Helical" evidence="2">
    <location>
        <begin position="832"/>
        <end position="853"/>
    </location>
</feature>
<feature type="transmembrane region" description="Helical" evidence="2">
    <location>
        <begin position="584"/>
        <end position="605"/>
    </location>
</feature>
<feature type="transmembrane region" description="Helical" evidence="2">
    <location>
        <begin position="57"/>
        <end position="78"/>
    </location>
</feature>
<proteinExistence type="predicted"/>
<dbReference type="EMBL" id="BJMM01000017">
    <property type="protein sequence ID" value="GEB50959.1"/>
    <property type="molecule type" value="Genomic_DNA"/>
</dbReference>
<feature type="region of interest" description="Disordered" evidence="1">
    <location>
        <begin position="142"/>
        <end position="181"/>
    </location>
</feature>
<evidence type="ECO:0000256" key="2">
    <source>
        <dbReference type="SAM" id="Phobius"/>
    </source>
</evidence>
<dbReference type="PANTHER" id="PTHR30572">
    <property type="entry name" value="MEMBRANE COMPONENT OF TRANSPORTER-RELATED"/>
    <property type="match status" value="1"/>
</dbReference>
<dbReference type="GO" id="GO:0005886">
    <property type="term" value="C:plasma membrane"/>
    <property type="evidence" value="ECO:0007669"/>
    <property type="project" value="TreeGrafter"/>
</dbReference>
<reference evidence="3 4" key="1">
    <citation type="submission" date="2019-06" db="EMBL/GenBank/DDBJ databases">
        <title>Whole genome shotgun sequence of Streptomyces cacaoi subsp. cacaoi NBRC 12748.</title>
        <authorList>
            <person name="Hosoyama A."/>
            <person name="Uohara A."/>
            <person name="Ohji S."/>
            <person name="Ichikawa N."/>
        </authorList>
    </citation>
    <scope>NUCLEOTIDE SEQUENCE [LARGE SCALE GENOMIC DNA]</scope>
    <source>
        <strain evidence="3 4">NBRC 12748</strain>
    </source>
</reference>
<keyword evidence="2" id="KW-1133">Transmembrane helix</keyword>
<feature type="transmembrane region" description="Helical" evidence="2">
    <location>
        <begin position="377"/>
        <end position="400"/>
    </location>
</feature>
<evidence type="ECO:0000313" key="4">
    <source>
        <dbReference type="Proteomes" id="UP000319210"/>
    </source>
</evidence>
<dbReference type="AlphaFoldDB" id="A0A4Y3R141"/>
<accession>A0A4Y3R141</accession>